<keyword evidence="4" id="KW-1133">Transmembrane helix</keyword>
<feature type="region of interest" description="Disordered" evidence="6">
    <location>
        <begin position="434"/>
        <end position="484"/>
    </location>
</feature>
<evidence type="ECO:0000259" key="7">
    <source>
        <dbReference type="Pfam" id="PF10412"/>
    </source>
</evidence>
<dbReference type="AlphaFoldDB" id="A0A554X8F4"/>
<evidence type="ECO:0000256" key="5">
    <source>
        <dbReference type="ARBA" id="ARBA00023136"/>
    </source>
</evidence>
<feature type="compositionally biased region" description="Pro residues" evidence="6">
    <location>
        <begin position="456"/>
        <end position="468"/>
    </location>
</feature>
<comment type="caution">
    <text evidence="8">The sequence shown here is derived from an EMBL/GenBank/DDBJ whole genome shotgun (WGS) entry which is preliminary data.</text>
</comment>
<evidence type="ECO:0000256" key="6">
    <source>
        <dbReference type="SAM" id="MobiDB-lite"/>
    </source>
</evidence>
<organism evidence="8 9">
    <name type="scientific">Tepidimonas charontis</name>
    <dbReference type="NCBI Taxonomy" id="2267262"/>
    <lineage>
        <taxon>Bacteria</taxon>
        <taxon>Pseudomonadati</taxon>
        <taxon>Pseudomonadota</taxon>
        <taxon>Betaproteobacteria</taxon>
        <taxon>Burkholderiales</taxon>
        <taxon>Tepidimonas</taxon>
    </lineage>
</organism>
<proteinExistence type="predicted"/>
<accession>A0A554X8F4</accession>
<gene>
    <name evidence="8" type="primary">traD</name>
    <name evidence="8" type="ORF">Tchar_02200</name>
</gene>
<evidence type="ECO:0000256" key="3">
    <source>
        <dbReference type="ARBA" id="ARBA00022692"/>
    </source>
</evidence>
<protein>
    <submittedName>
        <fullName evidence="8">Coupling protein TraD</fullName>
    </submittedName>
</protein>
<dbReference type="Proteomes" id="UP000318294">
    <property type="component" value="Unassembled WGS sequence"/>
</dbReference>
<evidence type="ECO:0000256" key="4">
    <source>
        <dbReference type="ARBA" id="ARBA00022989"/>
    </source>
</evidence>
<keyword evidence="2" id="KW-1003">Cell membrane</keyword>
<name>A0A554X8F4_9BURK</name>
<keyword evidence="5" id="KW-0472">Membrane</keyword>
<dbReference type="EMBL" id="VJON01000041">
    <property type="protein sequence ID" value="TSE32113.1"/>
    <property type="molecule type" value="Genomic_DNA"/>
</dbReference>
<sequence>MVGGLLVPLGRPEDVAAQAATLRGAELADARKLQRLTKKSAGGITIANIPIPANLETLHFLISGSTGAGKTVAIHEILDGAASRGDRALIADIGGLALEKYYDESRGDIIINPLDARSVEWSPLAEMRAAHDAERIARAIVPEGHGSGKEWNAYARTFVSSVFEYAFKNQLNNEKLAELLLFSQNSELRKLFAAYPIRAMLDESNDKMLASVRGIVSAYCAPFRLLHPEADARAFSIRRIAEDNSKRWIYLTARDDQIQALRTLISAMIDICTVGILSRNPGDARFWLVLDELATFGQVSGLADFLTKSRKYGGRAIVGIQSTAQLRDIYGRDGAQTLLSCLSNALILRTVDAETSEELSRLIGERQIYRENLSQSEASRGHLSQTRSVQLRLEKERAILPSQIQNLPDRTGYLSLAGDFPVARVSLEIRQRPSRAQSYLPANRDPIAPRAAAEQSPPPSQPASPPRAEPAQAGESRESARSIE</sequence>
<dbReference type="InterPro" id="IPR019476">
    <property type="entry name" value="T4SS_TraD_DNA-bd"/>
</dbReference>
<feature type="compositionally biased region" description="Basic and acidic residues" evidence="6">
    <location>
        <begin position="475"/>
        <end position="484"/>
    </location>
</feature>
<dbReference type="PANTHER" id="PTHR37937">
    <property type="entry name" value="CONJUGATIVE TRANSFER: DNA TRANSPORT"/>
    <property type="match status" value="1"/>
</dbReference>
<keyword evidence="3" id="KW-0812">Transmembrane</keyword>
<dbReference type="Gene3D" id="3.40.50.300">
    <property type="entry name" value="P-loop containing nucleotide triphosphate hydrolases"/>
    <property type="match status" value="2"/>
</dbReference>
<dbReference type="InterPro" id="IPR027417">
    <property type="entry name" value="P-loop_NTPase"/>
</dbReference>
<evidence type="ECO:0000256" key="1">
    <source>
        <dbReference type="ARBA" id="ARBA00004651"/>
    </source>
</evidence>
<evidence type="ECO:0000313" key="9">
    <source>
        <dbReference type="Proteomes" id="UP000318294"/>
    </source>
</evidence>
<keyword evidence="9" id="KW-1185">Reference proteome</keyword>
<dbReference type="PANTHER" id="PTHR37937:SF1">
    <property type="entry name" value="CONJUGATIVE TRANSFER: DNA TRANSPORT"/>
    <property type="match status" value="1"/>
</dbReference>
<evidence type="ECO:0000313" key="8">
    <source>
        <dbReference type="EMBL" id="TSE32113.1"/>
    </source>
</evidence>
<dbReference type="CDD" id="cd01127">
    <property type="entry name" value="TrwB_TraG_TraD_VirD4"/>
    <property type="match status" value="1"/>
</dbReference>
<feature type="domain" description="Type IV secretion system coupling protein TraD DNA-binding" evidence="7">
    <location>
        <begin position="44"/>
        <end position="428"/>
    </location>
</feature>
<dbReference type="GO" id="GO:0005886">
    <property type="term" value="C:plasma membrane"/>
    <property type="evidence" value="ECO:0007669"/>
    <property type="project" value="UniProtKB-SubCell"/>
</dbReference>
<reference evidence="8 9" key="1">
    <citation type="submission" date="2019-07" db="EMBL/GenBank/DDBJ databases">
        <title>Tepidimonas charontis SPSP-6 draft genome.</title>
        <authorList>
            <person name="Da Costa M.S."/>
            <person name="Froufe H.J.C."/>
            <person name="Egas C."/>
            <person name="Albuquerque L."/>
        </authorList>
    </citation>
    <scope>NUCLEOTIDE SEQUENCE [LARGE SCALE GENOMIC DNA]</scope>
    <source>
        <strain evidence="8 9">SPSP-6</strain>
    </source>
</reference>
<dbReference type="Pfam" id="PF10412">
    <property type="entry name" value="TrwB_AAD_bind"/>
    <property type="match status" value="1"/>
</dbReference>
<dbReference type="InterPro" id="IPR051539">
    <property type="entry name" value="T4SS-coupling_protein"/>
</dbReference>
<evidence type="ECO:0000256" key="2">
    <source>
        <dbReference type="ARBA" id="ARBA00022475"/>
    </source>
</evidence>
<dbReference type="SUPFAM" id="SSF52540">
    <property type="entry name" value="P-loop containing nucleoside triphosphate hydrolases"/>
    <property type="match status" value="1"/>
</dbReference>
<comment type="subcellular location">
    <subcellularLocation>
        <location evidence="1">Cell membrane</location>
        <topology evidence="1">Multi-pass membrane protein</topology>
    </subcellularLocation>
</comment>